<dbReference type="InterPro" id="IPR010893">
    <property type="entry name" value="NiFe-hyd_mat_HyaE"/>
</dbReference>
<dbReference type="OrthoDB" id="6560050at2"/>
<proteinExistence type="inferred from homology"/>
<evidence type="ECO:0000313" key="5">
    <source>
        <dbReference type="Proteomes" id="UP000247515"/>
    </source>
</evidence>
<comment type="similarity">
    <text evidence="1">Belongs to the HupG/HyaE family.</text>
</comment>
<evidence type="ECO:0000313" key="4">
    <source>
        <dbReference type="Proteomes" id="UP000183529"/>
    </source>
</evidence>
<dbReference type="Proteomes" id="UP000247515">
    <property type="component" value="Unassembled WGS sequence"/>
</dbReference>
<dbReference type="SUPFAM" id="SSF52833">
    <property type="entry name" value="Thioredoxin-like"/>
    <property type="match status" value="1"/>
</dbReference>
<dbReference type="Proteomes" id="UP000183529">
    <property type="component" value="Unassembled WGS sequence"/>
</dbReference>
<sequence>MTLATLSGGPTLDTLRERLARHGYVEVDEHTLDGVAARAAQLVLLPLDNPAQRPEFADLLVILPELLRQFGDDAFTVAYACPPAAVALARRFGVLRQPALVFLHFGALAGTIEGLRDWREYVQAFARLCASGAATGVTETKGVTR</sequence>
<dbReference type="InterPro" id="IPR036249">
    <property type="entry name" value="Thioredoxin-like_sf"/>
</dbReference>
<comment type="caution">
    <text evidence="3">The sequence shown here is derived from an EMBL/GenBank/DDBJ whole genome shotgun (WGS) entry which is preliminary data.</text>
</comment>
<dbReference type="EMBL" id="QJJV01000002">
    <property type="protein sequence ID" value="PXX19615.1"/>
    <property type="molecule type" value="Genomic_DNA"/>
</dbReference>
<dbReference type="GeneID" id="61305185"/>
<dbReference type="Pfam" id="PF07449">
    <property type="entry name" value="HyaE"/>
    <property type="match status" value="1"/>
</dbReference>
<dbReference type="Gene3D" id="3.40.30.10">
    <property type="entry name" value="Glutaredoxin"/>
    <property type="match status" value="1"/>
</dbReference>
<accession>A0A1A5X0Z3</accession>
<gene>
    <name evidence="2" type="ORF">C7400_10239</name>
    <name evidence="3" type="ORF">SAMN05216550_10140</name>
</gene>
<evidence type="ECO:0000313" key="3">
    <source>
        <dbReference type="EMBL" id="SEI80521.1"/>
    </source>
</evidence>
<keyword evidence="5" id="KW-1185">Reference proteome</keyword>
<organism evidence="3 4">
    <name type="scientific">Paraburkholderia tropica</name>
    <dbReference type="NCBI Taxonomy" id="92647"/>
    <lineage>
        <taxon>Bacteria</taxon>
        <taxon>Pseudomonadati</taxon>
        <taxon>Pseudomonadota</taxon>
        <taxon>Betaproteobacteria</taxon>
        <taxon>Burkholderiales</taxon>
        <taxon>Burkholderiaceae</taxon>
        <taxon>Paraburkholderia</taxon>
    </lineage>
</organism>
<dbReference type="EMBL" id="FNZM01000001">
    <property type="protein sequence ID" value="SEI80521.1"/>
    <property type="molecule type" value="Genomic_DNA"/>
</dbReference>
<dbReference type="RefSeq" id="WP_065065320.1">
    <property type="nucleotide sequence ID" value="NZ_CADFGN010000005.1"/>
</dbReference>
<protein>
    <submittedName>
        <fullName evidence="3">Tat proofreading chaperone HyaE</fullName>
    </submittedName>
</protein>
<reference evidence="2 5" key="2">
    <citation type="submission" date="2018-05" db="EMBL/GenBank/DDBJ databases">
        <title>Genomic Encyclopedia of Type Strains, Phase IV (KMG-V): Genome sequencing to study the core and pangenomes of soil and plant-associated prokaryotes.</title>
        <authorList>
            <person name="Whitman W."/>
        </authorList>
    </citation>
    <scope>NUCLEOTIDE SEQUENCE [LARGE SCALE GENOMIC DNA]</scope>
    <source>
        <strain evidence="2 5">SIr-6563</strain>
    </source>
</reference>
<name>A0A1A5X0Z3_9BURK</name>
<reference evidence="3 4" key="1">
    <citation type="submission" date="2016-10" db="EMBL/GenBank/DDBJ databases">
        <authorList>
            <person name="Varghese N."/>
            <person name="Submissions S."/>
        </authorList>
    </citation>
    <scope>NUCLEOTIDE SEQUENCE [LARGE SCALE GENOMIC DNA]</scope>
    <source>
        <strain evidence="3 4">LMG 22274</strain>
    </source>
</reference>
<dbReference type="AlphaFoldDB" id="A0A1A5X0Z3"/>
<evidence type="ECO:0000313" key="2">
    <source>
        <dbReference type="EMBL" id="PXX19615.1"/>
    </source>
</evidence>
<evidence type="ECO:0000256" key="1">
    <source>
        <dbReference type="ARBA" id="ARBA00009004"/>
    </source>
</evidence>